<dbReference type="Pfam" id="PF11850">
    <property type="entry name" value="DUF3370"/>
    <property type="match status" value="1"/>
</dbReference>
<dbReference type="AlphaFoldDB" id="A0A951P929"/>
<evidence type="ECO:0000313" key="3">
    <source>
        <dbReference type="Proteomes" id="UP000707356"/>
    </source>
</evidence>
<reference evidence="2" key="2">
    <citation type="journal article" date="2022" name="Microbiol. Resour. Announc.">
        <title>Metagenome Sequencing to Explore Phylogenomics of Terrestrial Cyanobacteria.</title>
        <authorList>
            <person name="Ward R.D."/>
            <person name="Stajich J.E."/>
            <person name="Johansen J.R."/>
            <person name="Huntemann M."/>
            <person name="Clum A."/>
            <person name="Foster B."/>
            <person name="Foster B."/>
            <person name="Roux S."/>
            <person name="Palaniappan K."/>
            <person name="Varghese N."/>
            <person name="Mukherjee S."/>
            <person name="Reddy T.B.K."/>
            <person name="Daum C."/>
            <person name="Copeland A."/>
            <person name="Chen I.A."/>
            <person name="Ivanova N.N."/>
            <person name="Kyrpides N.C."/>
            <person name="Shapiro N."/>
            <person name="Eloe-Fadrosh E.A."/>
            <person name="Pietrasiak N."/>
        </authorList>
    </citation>
    <scope>NUCLEOTIDE SEQUENCE</scope>
    <source>
        <strain evidence="2">GSE-TBD4-15B</strain>
    </source>
</reference>
<organism evidence="2 3">
    <name type="scientific">Pegethrix bostrychoides GSE-TBD4-15B</name>
    <dbReference type="NCBI Taxonomy" id="2839662"/>
    <lineage>
        <taxon>Bacteria</taxon>
        <taxon>Bacillati</taxon>
        <taxon>Cyanobacteriota</taxon>
        <taxon>Cyanophyceae</taxon>
        <taxon>Oculatellales</taxon>
        <taxon>Oculatellaceae</taxon>
        <taxon>Pegethrix</taxon>
    </lineage>
</organism>
<name>A0A951P929_9CYAN</name>
<reference evidence="2" key="1">
    <citation type="submission" date="2021-05" db="EMBL/GenBank/DDBJ databases">
        <authorList>
            <person name="Pietrasiak N."/>
            <person name="Ward R."/>
            <person name="Stajich J.E."/>
            <person name="Kurbessoian T."/>
        </authorList>
    </citation>
    <scope>NUCLEOTIDE SEQUENCE</scope>
    <source>
        <strain evidence="2">GSE-TBD4-15B</strain>
    </source>
</reference>
<evidence type="ECO:0000313" key="2">
    <source>
        <dbReference type="EMBL" id="MBW4464982.1"/>
    </source>
</evidence>
<dbReference type="InterPro" id="IPR021801">
    <property type="entry name" value="DUF3370"/>
</dbReference>
<accession>A0A951P929</accession>
<dbReference type="Proteomes" id="UP000707356">
    <property type="component" value="Unassembled WGS sequence"/>
</dbReference>
<proteinExistence type="predicted"/>
<dbReference type="EMBL" id="JAHHHV010000027">
    <property type="protein sequence ID" value="MBW4464982.1"/>
    <property type="molecule type" value="Genomic_DNA"/>
</dbReference>
<sequence length="611" mass="66088">MTLAQVLAPIAAVAAPNPPAPTSVPSPVTISQLPPRPVPVGASPSLLTETALERSSSLDHAPADALANAPSAPTLALPDHNSLIRVLPRLDLTRPQSVRALPGQLDNVPMFNSNSPEVVQKAGILLSTFPKEGMQEQEAHLDYPLQGRFDVFAHHIAKGLTADDLRTLYLGVLMYNPAERPVKIDVLQGVTYLSQDAPFNNLPSYVANPLGTVFAGPGSRVTNDVLRGERQPQWPSQITIPARSAQMLTNLPIPLRRLTVATDGTLTPGSIIPGLSRTAFTAQVQSPGSLLTPELGLASTRNAALAPIVAATPAPGDSRPLPLNGRSILMRLSSSGPVYLASMSMYAPQTASGDERVPSLSEWITLLRSSGVAGPRDRQPTPPDSRNVPRFFYGRVAGVAKGSQWSGRATDQDSDWLSIPNPGDALSYVISSVDRNTFGTGQIQSAPMLVRYPDTAYRAHGNYGVLYSIELPLKNNTDSTQRVAIMLQTPLQDERLKGEALLFRNPPYDQIFFRGTVQIRYKDDLGIRQTRYMHLVQRRGQQGEPLIRLTMPKGTERQVEVQLIYPPDATPPQVLTVETQAYNGLAAEPQTAPAHSRTPTEILPEPDNSPR</sequence>
<protein>
    <submittedName>
        <fullName evidence="2">DUF3370 domain-containing protein</fullName>
    </submittedName>
</protein>
<feature type="region of interest" description="Disordered" evidence="1">
    <location>
        <begin position="584"/>
        <end position="611"/>
    </location>
</feature>
<evidence type="ECO:0000256" key="1">
    <source>
        <dbReference type="SAM" id="MobiDB-lite"/>
    </source>
</evidence>
<comment type="caution">
    <text evidence="2">The sequence shown here is derived from an EMBL/GenBank/DDBJ whole genome shotgun (WGS) entry which is preliminary data.</text>
</comment>
<gene>
    <name evidence="2" type="ORF">KME07_06020</name>
</gene>